<reference evidence="4" key="1">
    <citation type="journal article" date="2014" name="Int. J. Syst. Evol. Microbiol.">
        <title>Complete genome sequence of Corynebacterium casei LMG S-19264T (=DSM 44701T), isolated from a smear-ripened cheese.</title>
        <authorList>
            <consortium name="US DOE Joint Genome Institute (JGI-PGF)"/>
            <person name="Walter F."/>
            <person name="Albersmeier A."/>
            <person name="Kalinowski J."/>
            <person name="Ruckert C."/>
        </authorList>
    </citation>
    <scope>NUCLEOTIDE SEQUENCE</scope>
    <source>
        <strain evidence="4">CGMCC 1.12153</strain>
    </source>
</reference>
<dbReference type="InterPro" id="IPR012338">
    <property type="entry name" value="Beta-lactam/transpept-like"/>
</dbReference>
<dbReference type="SUPFAM" id="SSF56601">
    <property type="entry name" value="beta-lactamase/transpeptidase-like"/>
    <property type="match status" value="1"/>
</dbReference>
<keyword evidence="3" id="KW-0732">Signal</keyword>
<dbReference type="GO" id="GO:0006508">
    <property type="term" value="P:proteolysis"/>
    <property type="evidence" value="ECO:0007669"/>
    <property type="project" value="InterPro"/>
</dbReference>
<dbReference type="GO" id="GO:0000270">
    <property type="term" value="P:peptidoglycan metabolic process"/>
    <property type="evidence" value="ECO:0007669"/>
    <property type="project" value="TreeGrafter"/>
</dbReference>
<sequence>MKFSIKSKQMVVLFLVAFLTFAPSQAVEDTQVNASSEDTALSNQIDEILNDERLDGALAGVSVRSAESGELLYENDGDIRLKPASNMKLLTGAAALETLGPDYTLTTEVLTDGSIKGKKLHGDLYLKGKGDPTLMEDDIKAFAQSVKEAGIQEIKGDLLADDTWYDDIRLSEDISWNDETNYTAAQISALTVSPNEDYDAGTVIVEAYPADAEGEMADVQVIPENDYVEIVNKTETVASDQPKDISIEREHGTNQIVVEGDIPLEGTRSRSWVAVSEPAGLALELFHKALGEEGIKVKGEKRADGKTPESANLLISKESMPLEELFIPFMKLSNNGHAEVLIKEMGKVVHDEGSWDKGLEVVEDFLQDNDVNADTMRLRDGSGMSHVNMIPANELSQLLYQVQAKEWFPAYLKSLPVAGNSDRFVGGTLRYRMGNTAAEDNVQAKTGSLTGVNSLSGYVTTEDGEELIFSIVLNSYLEGVQSIGDEIAVTLAEHNSEAEE</sequence>
<comment type="similarity">
    <text evidence="1">Belongs to the peptidase S13 family.</text>
</comment>
<feature type="chain" id="PRO_5036873987" evidence="3">
    <location>
        <begin position="27"/>
        <end position="500"/>
    </location>
</feature>
<name>A0A917B7T4_HALAA</name>
<dbReference type="Proteomes" id="UP000660110">
    <property type="component" value="Unassembled WGS sequence"/>
</dbReference>
<proteinExistence type="inferred from homology"/>
<protein>
    <submittedName>
        <fullName evidence="4">D-alanyl-D-alanine carboxypeptidase DacC</fullName>
    </submittedName>
</protein>
<dbReference type="Gene3D" id="3.40.710.10">
    <property type="entry name" value="DD-peptidase/beta-lactamase superfamily"/>
    <property type="match status" value="1"/>
</dbReference>
<evidence type="ECO:0000313" key="4">
    <source>
        <dbReference type="EMBL" id="GGF28327.1"/>
    </source>
</evidence>
<evidence type="ECO:0000256" key="1">
    <source>
        <dbReference type="ARBA" id="ARBA00006096"/>
    </source>
</evidence>
<dbReference type="InterPro" id="IPR000667">
    <property type="entry name" value="Peptidase_S13"/>
</dbReference>
<feature type="signal peptide" evidence="3">
    <location>
        <begin position="1"/>
        <end position="26"/>
    </location>
</feature>
<dbReference type="RefSeq" id="WP_188378233.1">
    <property type="nucleotide sequence ID" value="NZ_BMEL01000003.1"/>
</dbReference>
<dbReference type="PANTHER" id="PTHR30023:SF0">
    <property type="entry name" value="PENICILLIN-SENSITIVE CARBOXYPEPTIDASE A"/>
    <property type="match status" value="1"/>
</dbReference>
<accession>A0A917B7T4</accession>
<dbReference type="Pfam" id="PF02113">
    <property type="entry name" value="Peptidase_S13"/>
    <property type="match status" value="1"/>
</dbReference>
<dbReference type="AlphaFoldDB" id="A0A917B7T4"/>
<evidence type="ECO:0000313" key="5">
    <source>
        <dbReference type="Proteomes" id="UP000660110"/>
    </source>
</evidence>
<evidence type="ECO:0000256" key="3">
    <source>
        <dbReference type="SAM" id="SignalP"/>
    </source>
</evidence>
<keyword evidence="2" id="KW-0378">Hydrolase</keyword>
<dbReference type="GO" id="GO:0004185">
    <property type="term" value="F:serine-type carboxypeptidase activity"/>
    <property type="evidence" value="ECO:0007669"/>
    <property type="project" value="InterPro"/>
</dbReference>
<keyword evidence="5" id="KW-1185">Reference proteome</keyword>
<gene>
    <name evidence="4" type="primary">dacC</name>
    <name evidence="4" type="ORF">GCM10010954_29280</name>
</gene>
<dbReference type="NCBIfam" id="TIGR00666">
    <property type="entry name" value="PBP4"/>
    <property type="match status" value="1"/>
</dbReference>
<evidence type="ECO:0000256" key="2">
    <source>
        <dbReference type="ARBA" id="ARBA00022801"/>
    </source>
</evidence>
<dbReference type="PANTHER" id="PTHR30023">
    <property type="entry name" value="D-ALANYL-D-ALANINE CARBOXYPEPTIDASE"/>
    <property type="match status" value="1"/>
</dbReference>
<organism evidence="4 5">
    <name type="scientific">Halobacillus andaensis</name>
    <dbReference type="NCBI Taxonomy" id="1176239"/>
    <lineage>
        <taxon>Bacteria</taxon>
        <taxon>Bacillati</taxon>
        <taxon>Bacillota</taxon>
        <taxon>Bacilli</taxon>
        <taxon>Bacillales</taxon>
        <taxon>Bacillaceae</taxon>
        <taxon>Halobacillus</taxon>
    </lineage>
</organism>
<keyword evidence="4" id="KW-0645">Protease</keyword>
<dbReference type="EMBL" id="BMEL01000003">
    <property type="protein sequence ID" value="GGF28327.1"/>
    <property type="molecule type" value="Genomic_DNA"/>
</dbReference>
<dbReference type="PRINTS" id="PR00922">
    <property type="entry name" value="DADACBPTASE3"/>
</dbReference>
<dbReference type="Gene3D" id="3.50.80.20">
    <property type="entry name" value="D-Ala-D-Ala carboxypeptidase C, peptidase S13"/>
    <property type="match status" value="1"/>
</dbReference>
<keyword evidence="4" id="KW-0121">Carboxypeptidase</keyword>
<reference evidence="4" key="2">
    <citation type="submission" date="2020-09" db="EMBL/GenBank/DDBJ databases">
        <authorList>
            <person name="Sun Q."/>
            <person name="Zhou Y."/>
        </authorList>
    </citation>
    <scope>NUCLEOTIDE SEQUENCE</scope>
    <source>
        <strain evidence="4">CGMCC 1.12153</strain>
    </source>
</reference>
<comment type="caution">
    <text evidence="4">The sequence shown here is derived from an EMBL/GenBank/DDBJ whole genome shotgun (WGS) entry which is preliminary data.</text>
</comment>